<comment type="subcellular location">
    <subcellularLocation>
        <location evidence="1">Membrane</location>
        <topology evidence="1">Multi-pass membrane protein</topology>
    </subcellularLocation>
</comment>
<dbReference type="EMBL" id="MHKK01000001">
    <property type="protein sequence ID" value="OGY90682.1"/>
    <property type="molecule type" value="Genomic_DNA"/>
</dbReference>
<evidence type="ECO:0008006" key="8">
    <source>
        <dbReference type="Google" id="ProtNLM"/>
    </source>
</evidence>
<reference evidence="6 7" key="1">
    <citation type="journal article" date="2016" name="Nat. Commun.">
        <title>Thousands of microbial genomes shed light on interconnected biogeochemical processes in an aquifer system.</title>
        <authorList>
            <person name="Anantharaman K."/>
            <person name="Brown C.T."/>
            <person name="Hug L.A."/>
            <person name="Sharon I."/>
            <person name="Castelle C.J."/>
            <person name="Probst A.J."/>
            <person name="Thomas B.C."/>
            <person name="Singh A."/>
            <person name="Wilkins M.J."/>
            <person name="Karaoz U."/>
            <person name="Brodie E.L."/>
            <person name="Williams K.H."/>
            <person name="Hubbard S.S."/>
            <person name="Banfield J.F."/>
        </authorList>
    </citation>
    <scope>NUCLEOTIDE SEQUENCE [LARGE SCALE GENOMIC DNA]</scope>
</reference>
<evidence type="ECO:0000313" key="6">
    <source>
        <dbReference type="EMBL" id="OGY90682.1"/>
    </source>
</evidence>
<keyword evidence="3 5" id="KW-1133">Transmembrane helix</keyword>
<dbReference type="InterPro" id="IPR019109">
    <property type="entry name" value="MamF_MmsF"/>
</dbReference>
<evidence type="ECO:0000256" key="3">
    <source>
        <dbReference type="ARBA" id="ARBA00022989"/>
    </source>
</evidence>
<organism evidence="6 7">
    <name type="scientific">Candidatus Komeilibacteria bacterium RIFCSPHIGHO2_01_FULL_52_14</name>
    <dbReference type="NCBI Taxonomy" id="1798549"/>
    <lineage>
        <taxon>Bacteria</taxon>
        <taxon>Candidatus Komeiliibacteriota</taxon>
    </lineage>
</organism>
<evidence type="ECO:0000256" key="4">
    <source>
        <dbReference type="ARBA" id="ARBA00023136"/>
    </source>
</evidence>
<evidence type="ECO:0000256" key="5">
    <source>
        <dbReference type="SAM" id="Phobius"/>
    </source>
</evidence>
<sequence>MNNKERVVSAPEQERYTAALSYVWILCLYPLLFKKNSAFIQFHAKQGLALFILEIISFLFLVFAPLVIIICVILSILGVKAAIAGRYWKLPVIGDWVKKLGI</sequence>
<accession>A0A1G2BNF3</accession>
<proteinExistence type="predicted"/>
<keyword evidence="4 5" id="KW-0472">Membrane</keyword>
<evidence type="ECO:0000256" key="1">
    <source>
        <dbReference type="ARBA" id="ARBA00004141"/>
    </source>
</evidence>
<dbReference type="Proteomes" id="UP000177817">
    <property type="component" value="Unassembled WGS sequence"/>
</dbReference>
<feature type="transmembrane region" description="Helical" evidence="5">
    <location>
        <begin position="48"/>
        <end position="79"/>
    </location>
</feature>
<evidence type="ECO:0000313" key="7">
    <source>
        <dbReference type="Proteomes" id="UP000177817"/>
    </source>
</evidence>
<gene>
    <name evidence="6" type="ORF">A2677_03095</name>
</gene>
<name>A0A1G2BNF3_9BACT</name>
<protein>
    <recommendedName>
        <fullName evidence="8">DUF4870 domain-containing protein</fullName>
    </recommendedName>
</protein>
<evidence type="ECO:0000256" key="2">
    <source>
        <dbReference type="ARBA" id="ARBA00022692"/>
    </source>
</evidence>
<dbReference type="AlphaFoldDB" id="A0A1G2BNF3"/>
<dbReference type="Pfam" id="PF09685">
    <property type="entry name" value="MamF_MmsF"/>
    <property type="match status" value="1"/>
</dbReference>
<comment type="caution">
    <text evidence="6">The sequence shown here is derived from an EMBL/GenBank/DDBJ whole genome shotgun (WGS) entry which is preliminary data.</text>
</comment>
<feature type="transmembrane region" description="Helical" evidence="5">
    <location>
        <begin position="16"/>
        <end position="33"/>
    </location>
</feature>
<keyword evidence="2 5" id="KW-0812">Transmembrane</keyword>